<proteinExistence type="inferred from homology"/>
<evidence type="ECO:0000259" key="5">
    <source>
        <dbReference type="PROSITE" id="PS50931"/>
    </source>
</evidence>
<dbReference type="InterPro" id="IPR058163">
    <property type="entry name" value="LysR-type_TF_proteobact-type"/>
</dbReference>
<evidence type="ECO:0000313" key="6">
    <source>
        <dbReference type="EMBL" id="MVO17762.1"/>
    </source>
</evidence>
<reference evidence="6 7" key="1">
    <citation type="submission" date="2019-12" db="EMBL/GenBank/DDBJ databases">
        <authorList>
            <person name="Zhang Y.-J."/>
        </authorList>
    </citation>
    <scope>NUCLEOTIDE SEQUENCE [LARGE SCALE GENOMIC DNA]</scope>
    <source>
        <strain evidence="6 7">CY05</strain>
    </source>
</reference>
<dbReference type="AlphaFoldDB" id="A0A6L6WQD7"/>
<sequence>MNDWDDLRYFLAVSRKGSIRGAAAVLGVNHSTVSRRIDAFEKKLGTRLFERLPSGYFMTQAGEDMSQSAAKIEAEVNSIGRQVVGRDTQLDGVLKVTLHNSLADKLLMPMFVAFQRDYPEIELAFDITHSMANLSKREADVAIRISNDPPDNLVGRRVVRYATSTYASLDYLERTGNLEDRKALSWIGWYDPVPDPQWIRDSQYPDVLARNSICHPLTQLAAVKAGMGLAMLPCFMADTEPTLRRVPHATVNPSRDVWVLTHEDLRHTARVRHFTDYIVKEILGQKDLLEGKCPFAPG</sequence>
<accession>A0A6L6WQD7</accession>
<dbReference type="InterPro" id="IPR036388">
    <property type="entry name" value="WH-like_DNA-bd_sf"/>
</dbReference>
<dbReference type="Pfam" id="PF03466">
    <property type="entry name" value="LysR_substrate"/>
    <property type="match status" value="1"/>
</dbReference>
<dbReference type="RefSeq" id="WP_157024023.1">
    <property type="nucleotide sequence ID" value="NZ_WQLV01000013.1"/>
</dbReference>
<evidence type="ECO:0000256" key="1">
    <source>
        <dbReference type="ARBA" id="ARBA00009437"/>
    </source>
</evidence>
<feature type="domain" description="HTH lysR-type" evidence="5">
    <location>
        <begin position="1"/>
        <end position="59"/>
    </location>
</feature>
<dbReference type="PROSITE" id="PS50931">
    <property type="entry name" value="HTH_LYSR"/>
    <property type="match status" value="1"/>
</dbReference>
<dbReference type="EMBL" id="WQLV01000013">
    <property type="protein sequence ID" value="MVO17762.1"/>
    <property type="molecule type" value="Genomic_DNA"/>
</dbReference>
<comment type="caution">
    <text evidence="6">The sequence shown here is derived from an EMBL/GenBank/DDBJ whole genome shotgun (WGS) entry which is preliminary data.</text>
</comment>
<evidence type="ECO:0000256" key="2">
    <source>
        <dbReference type="ARBA" id="ARBA00023015"/>
    </source>
</evidence>
<dbReference type="SUPFAM" id="SSF46785">
    <property type="entry name" value="Winged helix' DNA-binding domain"/>
    <property type="match status" value="1"/>
</dbReference>
<keyword evidence="7" id="KW-1185">Reference proteome</keyword>
<protein>
    <submittedName>
        <fullName evidence="6">LysR family transcriptional regulator</fullName>
    </submittedName>
</protein>
<evidence type="ECO:0000256" key="4">
    <source>
        <dbReference type="ARBA" id="ARBA00023163"/>
    </source>
</evidence>
<organism evidence="6 7">
    <name type="scientific">Parasedimentitalea huanghaiensis</name>
    <dbReference type="NCBI Taxonomy" id="2682100"/>
    <lineage>
        <taxon>Bacteria</taxon>
        <taxon>Pseudomonadati</taxon>
        <taxon>Pseudomonadota</taxon>
        <taxon>Alphaproteobacteria</taxon>
        <taxon>Rhodobacterales</taxon>
        <taxon>Paracoccaceae</taxon>
        <taxon>Parasedimentitalea</taxon>
    </lineage>
</organism>
<dbReference type="Gene3D" id="1.10.10.10">
    <property type="entry name" value="Winged helix-like DNA-binding domain superfamily/Winged helix DNA-binding domain"/>
    <property type="match status" value="1"/>
</dbReference>
<dbReference type="PANTHER" id="PTHR30537:SF3">
    <property type="entry name" value="TRANSCRIPTIONAL REGULATORY PROTEIN"/>
    <property type="match status" value="1"/>
</dbReference>
<dbReference type="GO" id="GO:0043565">
    <property type="term" value="F:sequence-specific DNA binding"/>
    <property type="evidence" value="ECO:0007669"/>
    <property type="project" value="TreeGrafter"/>
</dbReference>
<dbReference type="GO" id="GO:0006351">
    <property type="term" value="P:DNA-templated transcription"/>
    <property type="evidence" value="ECO:0007669"/>
    <property type="project" value="TreeGrafter"/>
</dbReference>
<dbReference type="Pfam" id="PF00126">
    <property type="entry name" value="HTH_1"/>
    <property type="match status" value="1"/>
</dbReference>
<gene>
    <name evidence="6" type="ORF">GO984_18250</name>
</gene>
<dbReference type="SUPFAM" id="SSF53850">
    <property type="entry name" value="Periplasmic binding protein-like II"/>
    <property type="match status" value="1"/>
</dbReference>
<dbReference type="InterPro" id="IPR005119">
    <property type="entry name" value="LysR_subst-bd"/>
</dbReference>
<name>A0A6L6WQD7_9RHOB</name>
<dbReference type="InterPro" id="IPR036390">
    <property type="entry name" value="WH_DNA-bd_sf"/>
</dbReference>
<dbReference type="GO" id="GO:0003700">
    <property type="term" value="F:DNA-binding transcription factor activity"/>
    <property type="evidence" value="ECO:0007669"/>
    <property type="project" value="InterPro"/>
</dbReference>
<keyword evidence="2" id="KW-0805">Transcription regulation</keyword>
<evidence type="ECO:0000313" key="7">
    <source>
        <dbReference type="Proteomes" id="UP000478892"/>
    </source>
</evidence>
<dbReference type="PANTHER" id="PTHR30537">
    <property type="entry name" value="HTH-TYPE TRANSCRIPTIONAL REGULATOR"/>
    <property type="match status" value="1"/>
</dbReference>
<dbReference type="Gene3D" id="3.40.190.290">
    <property type="match status" value="1"/>
</dbReference>
<dbReference type="Proteomes" id="UP000478892">
    <property type="component" value="Unassembled WGS sequence"/>
</dbReference>
<evidence type="ECO:0000256" key="3">
    <source>
        <dbReference type="ARBA" id="ARBA00023125"/>
    </source>
</evidence>
<comment type="similarity">
    <text evidence="1">Belongs to the LysR transcriptional regulatory family.</text>
</comment>
<keyword evidence="3" id="KW-0238">DNA-binding</keyword>
<dbReference type="InterPro" id="IPR000847">
    <property type="entry name" value="LysR_HTH_N"/>
</dbReference>
<keyword evidence="4" id="KW-0804">Transcription</keyword>